<evidence type="ECO:0000256" key="3">
    <source>
        <dbReference type="ARBA" id="ARBA00022723"/>
    </source>
</evidence>
<protein>
    <recommendedName>
        <fullName evidence="6">Radical SAM core domain-containing protein</fullName>
    </recommendedName>
</protein>
<feature type="non-terminal residue" evidence="7">
    <location>
        <position position="341"/>
    </location>
</feature>
<sequence length="341" mass="39912">LLEYLEKKRRVGEADYSIPGLRIKSKDGEVHQNPPKGYLLELDDLPYLDNEIYEDGQFYRPFYGKLWRSLDFNLMRGCNEFCNYCQMPKMYEFYGGDRTIRRYSIDRAIEELVWQKNKWDLDFLRFHDESFLIVSTQYLKEFGGKYIKEVGLPFVIDVSPLTVTAEKAKILKDMCCSSVSMGFETGNEDFRKDQNKAVSSKQALKSFHALANLKIRTVSFNMLGFPGETRDLIFDTVEFMRAAKVHSPSINFVYPFKGTALRDQVIREKLFDPATEEYGTAQWCRDFPAIDNPDISREEYAGIFRTFIFYCKMPKKYWGDLKIAEKFTNQGNAMFKKMSEV</sequence>
<accession>A0A382PNQ0</accession>
<dbReference type="GO" id="GO:0046872">
    <property type="term" value="F:metal ion binding"/>
    <property type="evidence" value="ECO:0007669"/>
    <property type="project" value="UniProtKB-KW"/>
</dbReference>
<dbReference type="InterPro" id="IPR007197">
    <property type="entry name" value="rSAM"/>
</dbReference>
<evidence type="ECO:0000256" key="5">
    <source>
        <dbReference type="ARBA" id="ARBA00023014"/>
    </source>
</evidence>
<dbReference type="SFLD" id="SFLDS00029">
    <property type="entry name" value="Radical_SAM"/>
    <property type="match status" value="1"/>
</dbReference>
<keyword evidence="5" id="KW-0411">Iron-sulfur</keyword>
<dbReference type="AlphaFoldDB" id="A0A382PNQ0"/>
<evidence type="ECO:0000259" key="6">
    <source>
        <dbReference type="PROSITE" id="PS51918"/>
    </source>
</evidence>
<dbReference type="EMBL" id="UINC01108694">
    <property type="protein sequence ID" value="SVC74984.1"/>
    <property type="molecule type" value="Genomic_DNA"/>
</dbReference>
<dbReference type="SMART" id="SM00729">
    <property type="entry name" value="Elp3"/>
    <property type="match status" value="1"/>
</dbReference>
<proteinExistence type="predicted"/>
<evidence type="ECO:0000313" key="7">
    <source>
        <dbReference type="EMBL" id="SVC74984.1"/>
    </source>
</evidence>
<dbReference type="PANTHER" id="PTHR43409">
    <property type="entry name" value="ANAEROBIC MAGNESIUM-PROTOPORPHYRIN IX MONOMETHYL ESTER CYCLASE-RELATED"/>
    <property type="match status" value="1"/>
</dbReference>
<evidence type="ECO:0000256" key="1">
    <source>
        <dbReference type="ARBA" id="ARBA00001966"/>
    </source>
</evidence>
<comment type="cofactor">
    <cofactor evidence="1">
        <name>[4Fe-4S] cluster</name>
        <dbReference type="ChEBI" id="CHEBI:49883"/>
    </cofactor>
</comment>
<name>A0A382PNQ0_9ZZZZ</name>
<dbReference type="PROSITE" id="PS51918">
    <property type="entry name" value="RADICAL_SAM"/>
    <property type="match status" value="1"/>
</dbReference>
<dbReference type="GO" id="GO:0003824">
    <property type="term" value="F:catalytic activity"/>
    <property type="evidence" value="ECO:0007669"/>
    <property type="project" value="InterPro"/>
</dbReference>
<gene>
    <name evidence="7" type="ORF">METZ01_LOCUS327838</name>
</gene>
<reference evidence="7" key="1">
    <citation type="submission" date="2018-05" db="EMBL/GenBank/DDBJ databases">
        <authorList>
            <person name="Lanie J.A."/>
            <person name="Ng W.-L."/>
            <person name="Kazmierczak K.M."/>
            <person name="Andrzejewski T.M."/>
            <person name="Davidsen T.M."/>
            <person name="Wayne K.J."/>
            <person name="Tettelin H."/>
            <person name="Glass J.I."/>
            <person name="Rusch D."/>
            <person name="Podicherti R."/>
            <person name="Tsui H.-C.T."/>
            <person name="Winkler M.E."/>
        </authorList>
    </citation>
    <scope>NUCLEOTIDE SEQUENCE</scope>
</reference>
<dbReference type="InterPro" id="IPR051198">
    <property type="entry name" value="BchE-like"/>
</dbReference>
<keyword evidence="2" id="KW-0949">S-adenosyl-L-methionine</keyword>
<feature type="domain" description="Radical SAM core" evidence="6">
    <location>
        <begin position="64"/>
        <end position="291"/>
    </location>
</feature>
<feature type="non-terminal residue" evidence="7">
    <location>
        <position position="1"/>
    </location>
</feature>
<dbReference type="InterPro" id="IPR058240">
    <property type="entry name" value="rSAM_sf"/>
</dbReference>
<dbReference type="SFLD" id="SFLDG01082">
    <property type="entry name" value="B12-binding_domain_containing"/>
    <property type="match status" value="1"/>
</dbReference>
<dbReference type="Pfam" id="PF04055">
    <property type="entry name" value="Radical_SAM"/>
    <property type="match status" value="1"/>
</dbReference>
<dbReference type="GO" id="GO:0051536">
    <property type="term" value="F:iron-sulfur cluster binding"/>
    <property type="evidence" value="ECO:0007669"/>
    <property type="project" value="UniProtKB-KW"/>
</dbReference>
<keyword evidence="3" id="KW-0479">Metal-binding</keyword>
<keyword evidence="4" id="KW-0408">Iron</keyword>
<evidence type="ECO:0000256" key="2">
    <source>
        <dbReference type="ARBA" id="ARBA00022691"/>
    </source>
</evidence>
<dbReference type="CDD" id="cd01335">
    <property type="entry name" value="Radical_SAM"/>
    <property type="match status" value="1"/>
</dbReference>
<dbReference type="InterPro" id="IPR013785">
    <property type="entry name" value="Aldolase_TIM"/>
</dbReference>
<dbReference type="InterPro" id="IPR006638">
    <property type="entry name" value="Elp3/MiaA/NifB-like_rSAM"/>
</dbReference>
<dbReference type="GO" id="GO:0005829">
    <property type="term" value="C:cytosol"/>
    <property type="evidence" value="ECO:0007669"/>
    <property type="project" value="TreeGrafter"/>
</dbReference>
<evidence type="ECO:0000256" key="4">
    <source>
        <dbReference type="ARBA" id="ARBA00023004"/>
    </source>
</evidence>
<dbReference type="Gene3D" id="3.20.20.70">
    <property type="entry name" value="Aldolase class I"/>
    <property type="match status" value="1"/>
</dbReference>
<organism evidence="7">
    <name type="scientific">marine metagenome</name>
    <dbReference type="NCBI Taxonomy" id="408172"/>
    <lineage>
        <taxon>unclassified sequences</taxon>
        <taxon>metagenomes</taxon>
        <taxon>ecological metagenomes</taxon>
    </lineage>
</organism>
<dbReference type="SUPFAM" id="SSF102114">
    <property type="entry name" value="Radical SAM enzymes"/>
    <property type="match status" value="1"/>
</dbReference>
<dbReference type="PANTHER" id="PTHR43409:SF7">
    <property type="entry name" value="BLL1977 PROTEIN"/>
    <property type="match status" value="1"/>
</dbReference>